<dbReference type="OrthoDB" id="9803968at2"/>
<dbReference type="InterPro" id="IPR000873">
    <property type="entry name" value="AMP-dep_synth/lig_dom"/>
</dbReference>
<keyword evidence="1 4" id="KW-0436">Ligase</keyword>
<dbReference type="Proteomes" id="UP000265768">
    <property type="component" value="Unassembled WGS sequence"/>
</dbReference>
<feature type="domain" description="AMP-dependent synthetase/ligase" evidence="2">
    <location>
        <begin position="31"/>
        <end position="393"/>
    </location>
</feature>
<dbReference type="InterPro" id="IPR020845">
    <property type="entry name" value="AMP-binding_CS"/>
</dbReference>
<dbReference type="InterPro" id="IPR050237">
    <property type="entry name" value="ATP-dep_AMP-bd_enzyme"/>
</dbReference>
<dbReference type="PANTHER" id="PTHR43767">
    <property type="entry name" value="LONG-CHAIN-FATTY-ACID--COA LIGASE"/>
    <property type="match status" value="1"/>
</dbReference>
<dbReference type="GO" id="GO:0016878">
    <property type="term" value="F:acid-thiol ligase activity"/>
    <property type="evidence" value="ECO:0007669"/>
    <property type="project" value="UniProtKB-ARBA"/>
</dbReference>
<dbReference type="FunFam" id="2.30.38.10:FF:000003">
    <property type="entry name" value="Vibriobactin-specific 2,3-dihydroxybenzoate-AMP ligase"/>
    <property type="match status" value="1"/>
</dbReference>
<dbReference type="Gene3D" id="3.30.300.30">
    <property type="match status" value="1"/>
</dbReference>
<evidence type="ECO:0000313" key="5">
    <source>
        <dbReference type="Proteomes" id="UP000265768"/>
    </source>
</evidence>
<dbReference type="RefSeq" id="WP_119929138.1">
    <property type="nucleotide sequence ID" value="NZ_QZEY01000011.1"/>
</dbReference>
<evidence type="ECO:0000259" key="3">
    <source>
        <dbReference type="Pfam" id="PF13193"/>
    </source>
</evidence>
<name>A0A3A4AL64_9ACTN</name>
<evidence type="ECO:0000313" key="4">
    <source>
        <dbReference type="EMBL" id="RJL27237.1"/>
    </source>
</evidence>
<dbReference type="Pfam" id="PF00501">
    <property type="entry name" value="AMP-binding"/>
    <property type="match status" value="1"/>
</dbReference>
<proteinExistence type="predicted"/>
<dbReference type="Gene3D" id="2.30.38.10">
    <property type="entry name" value="Luciferase, Domain 3"/>
    <property type="match status" value="1"/>
</dbReference>
<dbReference type="EMBL" id="QZEY01000011">
    <property type="protein sequence ID" value="RJL27237.1"/>
    <property type="molecule type" value="Genomic_DNA"/>
</dbReference>
<accession>A0A3A4AL64</accession>
<reference evidence="4 5" key="1">
    <citation type="submission" date="2018-09" db="EMBL/GenBank/DDBJ databases">
        <title>YIM 75507 draft genome.</title>
        <authorList>
            <person name="Tang S."/>
            <person name="Feng Y."/>
        </authorList>
    </citation>
    <scope>NUCLEOTIDE SEQUENCE [LARGE SCALE GENOMIC DNA]</scope>
    <source>
        <strain evidence="4 5">YIM 75507</strain>
    </source>
</reference>
<evidence type="ECO:0000259" key="2">
    <source>
        <dbReference type="Pfam" id="PF00501"/>
    </source>
</evidence>
<dbReference type="CDD" id="cd05920">
    <property type="entry name" value="23DHB-AMP_lg"/>
    <property type="match status" value="1"/>
</dbReference>
<feature type="domain" description="AMP-binding enzyme C-terminal" evidence="3">
    <location>
        <begin position="444"/>
        <end position="519"/>
    </location>
</feature>
<protein>
    <submittedName>
        <fullName evidence="4">2,3-dihydroxybenzoate-AMP ligase</fullName>
    </submittedName>
</protein>
<dbReference type="Pfam" id="PF13193">
    <property type="entry name" value="AMP-binding_C"/>
    <property type="match status" value="1"/>
</dbReference>
<dbReference type="PROSITE" id="PS00455">
    <property type="entry name" value="AMP_BINDING"/>
    <property type="match status" value="1"/>
</dbReference>
<evidence type="ECO:0000256" key="1">
    <source>
        <dbReference type="ARBA" id="ARBA00022598"/>
    </source>
</evidence>
<dbReference type="InterPro" id="IPR045851">
    <property type="entry name" value="AMP-bd_C_sf"/>
</dbReference>
<comment type="caution">
    <text evidence="4">The sequence shown here is derived from an EMBL/GenBank/DDBJ whole genome shotgun (WGS) entry which is preliminary data.</text>
</comment>
<gene>
    <name evidence="4" type="ORF">D5H75_25945</name>
</gene>
<sequence>MIEYDRVPEDFAERYRRAGYWRGETLGGLLRDWAARDGGRIAVVDEAGSHGYAALDAWADRLAAGFRALGAGPGRPVVVQLPNVAAFAAVSVALFRAGAPPVFALPTHRRSEISYLCEASEAVAYVIPDVHHGFDHRALAGEVLASAKTVEHVIVAGDPGGEFLALGDVERAPEPIMDGPRPDDVAFFLLSGGTTGLPKLIPRTHDDYAYQLRATAEGLEFGEDGVYLAVLPVAHNAALGCPGLLGALRAGGRAVLLTSPSPDEAFPLIESQGVTLTTLMPPLVTLWLEAAEFYDVDFSRLLVQVGSARFAPETARRVTGELGARLTHWFGMAEGLLTYTRLDDPEDVVIHTQGRPLSPADEIRVVDEHDRDVPPGEIGELLTRGPYTLRGYYRVPEHNARAFTPDGFLRTGDLVRLTPRGDMVVEGRVKDVINRGGEKVAAGEVEDLLVTHPAVREAAVVAMPDAVMGERACAFVVPRGAPPALEELRSHLRGQGLADYKLPDRLELIGALPLTKVGKVDKAALRGIAAGSA</sequence>
<dbReference type="Gene3D" id="3.40.50.980">
    <property type="match status" value="2"/>
</dbReference>
<dbReference type="SUPFAM" id="SSF56801">
    <property type="entry name" value="Acetyl-CoA synthetase-like"/>
    <property type="match status" value="1"/>
</dbReference>
<keyword evidence="5" id="KW-1185">Reference proteome</keyword>
<dbReference type="InterPro" id="IPR025110">
    <property type="entry name" value="AMP-bd_C"/>
</dbReference>
<dbReference type="PANTHER" id="PTHR43767:SF1">
    <property type="entry name" value="NONRIBOSOMAL PEPTIDE SYNTHASE PES1 (EUROFUNG)-RELATED"/>
    <property type="match status" value="1"/>
</dbReference>
<organism evidence="4 5">
    <name type="scientific">Bailinhaonella thermotolerans</name>
    <dbReference type="NCBI Taxonomy" id="1070861"/>
    <lineage>
        <taxon>Bacteria</taxon>
        <taxon>Bacillati</taxon>
        <taxon>Actinomycetota</taxon>
        <taxon>Actinomycetes</taxon>
        <taxon>Streptosporangiales</taxon>
        <taxon>Streptosporangiaceae</taxon>
        <taxon>Bailinhaonella</taxon>
    </lineage>
</organism>
<dbReference type="AlphaFoldDB" id="A0A3A4AL64"/>